<feature type="region of interest" description="Disordered" evidence="1">
    <location>
        <begin position="41"/>
        <end position="71"/>
    </location>
</feature>
<feature type="region of interest" description="Disordered" evidence="1">
    <location>
        <begin position="80"/>
        <end position="99"/>
    </location>
</feature>
<dbReference type="InterPro" id="IPR002372">
    <property type="entry name" value="PQQ_rpt_dom"/>
</dbReference>
<dbReference type="Gene3D" id="2.130.10.10">
    <property type="entry name" value="YVTN repeat-like/Quinoprotein amine dehydrogenase"/>
    <property type="match status" value="2"/>
</dbReference>
<dbReference type="InterPro" id="IPR018391">
    <property type="entry name" value="PQQ_b-propeller_rpt"/>
</dbReference>
<feature type="compositionally biased region" description="Polar residues" evidence="1">
    <location>
        <begin position="1"/>
        <end position="13"/>
    </location>
</feature>
<dbReference type="PANTHER" id="PTHR34512:SF30">
    <property type="entry name" value="OUTER MEMBRANE PROTEIN ASSEMBLY FACTOR BAMB"/>
    <property type="match status" value="1"/>
</dbReference>
<dbReference type="AlphaFoldDB" id="A0ABD6BU67"/>
<name>A0ABD6BU67_9EURY</name>
<feature type="compositionally biased region" description="Basic and acidic residues" evidence="1">
    <location>
        <begin position="43"/>
        <end position="57"/>
    </location>
</feature>
<evidence type="ECO:0000313" key="4">
    <source>
        <dbReference type="Proteomes" id="UP001597139"/>
    </source>
</evidence>
<feature type="region of interest" description="Disordered" evidence="1">
    <location>
        <begin position="1"/>
        <end position="21"/>
    </location>
</feature>
<organism evidence="3 4">
    <name type="scientific">Halolamina litorea</name>
    <dbReference type="NCBI Taxonomy" id="1515593"/>
    <lineage>
        <taxon>Archaea</taxon>
        <taxon>Methanobacteriati</taxon>
        <taxon>Methanobacteriota</taxon>
        <taxon>Stenosarchaea group</taxon>
        <taxon>Halobacteria</taxon>
        <taxon>Halobacteriales</taxon>
        <taxon>Haloferacaceae</taxon>
    </lineage>
</organism>
<dbReference type="EMBL" id="JBHUCZ010000013">
    <property type="protein sequence ID" value="MFD1568641.1"/>
    <property type="molecule type" value="Genomic_DNA"/>
</dbReference>
<sequence>MQPSNVSRSTSGAATDRSVTRRAALAASAVAATTALAGCGGVDELRDSLNPRTHNSDAELGDPPEPWPTAAHDALRTGYRDTETSLPDSPTVERIGPGGGDFYEGPPMVGPEAVYAPIHSQAEPEYVRRFVATGLDGEVRWRHDWSESSGPASPTLHGETAFLTRAGETMAVDRRTGEVHWRYAAGTVPSTPTAVGDRLYLGGKSLIALDGVTGERLWTADAVPDHAGELAATENTVYAQSDGTLFALDAADGSVHWESEIEQAAYAGPVVGEDTIALMGSEGLLQARSRADGSERWSVQFDNAAQNPPAIADGVVYATDESPYACRAYDAVSGEELWDVDLGVGSDDRPVLDPSTVYVADEDAIDCIDRETGEVRQQLTIGLDSFSQHAIALADDALFFVGQRDGEGGVYRVG</sequence>
<evidence type="ECO:0000313" key="3">
    <source>
        <dbReference type="EMBL" id="MFD1568641.1"/>
    </source>
</evidence>
<dbReference type="RefSeq" id="WP_267647603.1">
    <property type="nucleotide sequence ID" value="NZ_JANHGR010000002.1"/>
</dbReference>
<evidence type="ECO:0000259" key="2">
    <source>
        <dbReference type="Pfam" id="PF13360"/>
    </source>
</evidence>
<gene>
    <name evidence="3" type="ORF">ACFSAU_14185</name>
</gene>
<proteinExistence type="predicted"/>
<dbReference type="PANTHER" id="PTHR34512">
    <property type="entry name" value="CELL SURFACE PROTEIN"/>
    <property type="match status" value="1"/>
</dbReference>
<dbReference type="Proteomes" id="UP001597139">
    <property type="component" value="Unassembled WGS sequence"/>
</dbReference>
<dbReference type="SMART" id="SM00564">
    <property type="entry name" value="PQQ"/>
    <property type="match status" value="6"/>
</dbReference>
<protein>
    <submittedName>
        <fullName evidence="3">PQQ-binding-like beta-propeller repeat protein</fullName>
    </submittedName>
</protein>
<feature type="domain" description="Pyrrolo-quinoline quinone repeat" evidence="2">
    <location>
        <begin position="136"/>
        <end position="263"/>
    </location>
</feature>
<dbReference type="Pfam" id="PF13360">
    <property type="entry name" value="PQQ_2"/>
    <property type="match status" value="1"/>
</dbReference>
<comment type="caution">
    <text evidence="3">The sequence shown here is derived from an EMBL/GenBank/DDBJ whole genome shotgun (WGS) entry which is preliminary data.</text>
</comment>
<reference evidence="3 4" key="1">
    <citation type="journal article" date="2019" name="Int. J. Syst. Evol. Microbiol.">
        <title>The Global Catalogue of Microorganisms (GCM) 10K type strain sequencing project: providing services to taxonomists for standard genome sequencing and annotation.</title>
        <authorList>
            <consortium name="The Broad Institute Genomics Platform"/>
            <consortium name="The Broad Institute Genome Sequencing Center for Infectious Disease"/>
            <person name="Wu L."/>
            <person name="Ma J."/>
        </authorList>
    </citation>
    <scope>NUCLEOTIDE SEQUENCE [LARGE SCALE GENOMIC DNA]</scope>
    <source>
        <strain evidence="3 4">CGMCC 1.12859</strain>
    </source>
</reference>
<dbReference type="InterPro" id="IPR015943">
    <property type="entry name" value="WD40/YVTN_repeat-like_dom_sf"/>
</dbReference>
<dbReference type="SUPFAM" id="SSF50998">
    <property type="entry name" value="Quinoprotein alcohol dehydrogenase-like"/>
    <property type="match status" value="1"/>
</dbReference>
<accession>A0ABD6BU67</accession>
<evidence type="ECO:0000256" key="1">
    <source>
        <dbReference type="SAM" id="MobiDB-lite"/>
    </source>
</evidence>
<dbReference type="InterPro" id="IPR011047">
    <property type="entry name" value="Quinoprotein_ADH-like_sf"/>
</dbReference>
<keyword evidence="4" id="KW-1185">Reference proteome</keyword>